<evidence type="ECO:0000313" key="2">
    <source>
        <dbReference type="Proteomes" id="UP001412239"/>
    </source>
</evidence>
<gene>
    <name evidence="1" type="ORF">GSTUAT00004639001</name>
</gene>
<dbReference type="AlphaFoldDB" id="A0A292PX53"/>
<protein>
    <recommendedName>
        <fullName evidence="3">F-box domain-containing protein</fullName>
    </recommendedName>
</protein>
<keyword evidence="2" id="KW-1185">Reference proteome</keyword>
<name>A0A292PX53_9PEZI</name>
<accession>A0A292PX53</accession>
<dbReference type="EMBL" id="LN891026">
    <property type="protein sequence ID" value="CUS11275.1"/>
    <property type="molecule type" value="Genomic_DNA"/>
</dbReference>
<organism evidence="1 2">
    <name type="scientific">Tuber aestivum</name>
    <name type="common">summer truffle</name>
    <dbReference type="NCBI Taxonomy" id="59557"/>
    <lineage>
        <taxon>Eukaryota</taxon>
        <taxon>Fungi</taxon>
        <taxon>Dikarya</taxon>
        <taxon>Ascomycota</taxon>
        <taxon>Pezizomycotina</taxon>
        <taxon>Pezizomycetes</taxon>
        <taxon>Pezizales</taxon>
        <taxon>Tuberaceae</taxon>
        <taxon>Tuber</taxon>
    </lineage>
</organism>
<sequence length="207" mass="23023">MLAPLVVLPPELLVEVLQSLPDFATLHALTLAHPRFNSVLHANPSTICTSIAESDFAEIYPLALSVLPSPTPPQAIGIAEASELLYSRSTCQKLVDAWGCSLLEVLGFTDGYGAPVVTQMQRHRILTAAYRFWRVVHEANYISELDDLAILEMVEFVELLGDLRIFERMGDRVEVVTAKDSLQDRAKQSGLKVCVMDLQLVREWFGE</sequence>
<dbReference type="Proteomes" id="UP001412239">
    <property type="component" value="Unassembled WGS sequence"/>
</dbReference>
<evidence type="ECO:0000313" key="1">
    <source>
        <dbReference type="EMBL" id="CUS11275.1"/>
    </source>
</evidence>
<reference evidence="1" key="1">
    <citation type="submission" date="2015-10" db="EMBL/GenBank/DDBJ databases">
        <authorList>
            <person name="Regsiter A."/>
            <person name="william w."/>
        </authorList>
    </citation>
    <scope>NUCLEOTIDE SEQUENCE</scope>
    <source>
        <strain evidence="1">Montdore</strain>
    </source>
</reference>
<proteinExistence type="predicted"/>
<evidence type="ECO:0008006" key="3">
    <source>
        <dbReference type="Google" id="ProtNLM"/>
    </source>
</evidence>